<evidence type="ECO:0000313" key="2">
    <source>
        <dbReference type="EMBL" id="KAH7088405.1"/>
    </source>
</evidence>
<feature type="compositionally biased region" description="Polar residues" evidence="1">
    <location>
        <begin position="369"/>
        <end position="384"/>
    </location>
</feature>
<reference evidence="2" key="1">
    <citation type="journal article" date="2021" name="Nat. Commun.">
        <title>Genetic determinants of endophytism in the Arabidopsis root mycobiome.</title>
        <authorList>
            <person name="Mesny F."/>
            <person name="Miyauchi S."/>
            <person name="Thiergart T."/>
            <person name="Pickel B."/>
            <person name="Atanasova L."/>
            <person name="Karlsson M."/>
            <person name="Huettel B."/>
            <person name="Barry K.W."/>
            <person name="Haridas S."/>
            <person name="Chen C."/>
            <person name="Bauer D."/>
            <person name="Andreopoulos W."/>
            <person name="Pangilinan J."/>
            <person name="LaButti K."/>
            <person name="Riley R."/>
            <person name="Lipzen A."/>
            <person name="Clum A."/>
            <person name="Drula E."/>
            <person name="Henrissat B."/>
            <person name="Kohler A."/>
            <person name="Grigoriev I.V."/>
            <person name="Martin F.M."/>
            <person name="Hacquard S."/>
        </authorList>
    </citation>
    <scope>NUCLEOTIDE SEQUENCE</scope>
    <source>
        <strain evidence="2">MPI-SDFR-AT-0120</strain>
    </source>
</reference>
<sequence length="744" mass="81679">MLTCPDRQKFDAIRARWEAAQPGEEEATKMVGRKVSQAPVECETHSNVGSKFRRKLSHGFAFFSHPLSQRKITPGRQVAEDALLAVTAPATSNLVRPCEAPLSPTHRPPSLKRSEGGPVEPQSGAYTESPSKVQDPDATPKALPRSRTTSFLPRPVRLEPETVLADTDRTSRLPPRVGVLDANVLAMPSKIPTPSPPLSERRVSSPRQYQPQSTTTQARPVAPIQVFGAFSAGSPTKAAIRSRMTPNMVKDTNSQRPASYMTQTKAGLQRLAATPAAQKPHLQENIPTNKRVIQRHSQYSEKSPRPESLAIPSAATNRRSFGPGATLSQSKQPNQSTPLAAKQRLNSNLAPQTPFAARRAPQSEHGGIAQQTPLAATSSSTAQSRLMGPRNAPTPAPSIAETPRPSLPRSTTDKDLQRKTLGTPNGLGGVWRASRALAVANYEVRSFPRSSTFHDFGTHPDAAPPVPPIPEQYRVLSLSNLFQFSLEKASCRSIPEETIEKAEAMPFMISPKHSRPDANQSSSQPSNSSTNLTVLPSVLRDIPTTDSTSSLPSTEPLASLPFSQTERPWSISDRQYEDSADAEPHLQIRDYMPPLYWAGRFQARFDQWRTEAMMVELNPNRLSRAEGQLSRCKLEQDKLAACYIFAQLRDLCLTDQAADSLWEFESKYRKDNKLLGNPEYPMQPPRKHDDQGTPKGAFGRAVRKLTPRKSSFVNLLKGKGWGKSEETKALEAPEQSTETSSGST</sequence>
<feature type="region of interest" description="Disordered" evidence="1">
    <location>
        <begin position="188"/>
        <end position="219"/>
    </location>
</feature>
<feature type="region of interest" description="Disordered" evidence="1">
    <location>
        <begin position="21"/>
        <end position="49"/>
    </location>
</feature>
<proteinExistence type="predicted"/>
<feature type="compositionally biased region" description="Low complexity" evidence="1">
    <location>
        <begin position="544"/>
        <end position="561"/>
    </location>
</feature>
<gene>
    <name evidence="2" type="ORF">FB567DRAFT_441179</name>
</gene>
<feature type="region of interest" description="Disordered" evidence="1">
    <location>
        <begin position="356"/>
        <end position="427"/>
    </location>
</feature>
<dbReference type="EMBL" id="JAGMVJ010000008">
    <property type="protein sequence ID" value="KAH7088405.1"/>
    <property type="molecule type" value="Genomic_DNA"/>
</dbReference>
<evidence type="ECO:0000313" key="3">
    <source>
        <dbReference type="Proteomes" id="UP000813461"/>
    </source>
</evidence>
<feature type="region of interest" description="Disordered" evidence="1">
    <location>
        <begin position="510"/>
        <end position="564"/>
    </location>
</feature>
<comment type="caution">
    <text evidence="2">The sequence shown here is derived from an EMBL/GenBank/DDBJ whole genome shotgun (WGS) entry which is preliminary data.</text>
</comment>
<keyword evidence="3" id="KW-1185">Reference proteome</keyword>
<organism evidence="2 3">
    <name type="scientific">Paraphoma chrysanthemicola</name>
    <dbReference type="NCBI Taxonomy" id="798071"/>
    <lineage>
        <taxon>Eukaryota</taxon>
        <taxon>Fungi</taxon>
        <taxon>Dikarya</taxon>
        <taxon>Ascomycota</taxon>
        <taxon>Pezizomycotina</taxon>
        <taxon>Dothideomycetes</taxon>
        <taxon>Pleosporomycetidae</taxon>
        <taxon>Pleosporales</taxon>
        <taxon>Pleosporineae</taxon>
        <taxon>Phaeosphaeriaceae</taxon>
        <taxon>Paraphoma</taxon>
    </lineage>
</organism>
<feature type="region of interest" description="Disordered" evidence="1">
    <location>
        <begin position="723"/>
        <end position="744"/>
    </location>
</feature>
<feature type="region of interest" description="Disordered" evidence="1">
    <location>
        <begin position="673"/>
        <end position="705"/>
    </location>
</feature>
<dbReference type="Proteomes" id="UP000813461">
    <property type="component" value="Unassembled WGS sequence"/>
</dbReference>
<feature type="compositionally biased region" description="Polar residues" evidence="1">
    <location>
        <begin position="326"/>
        <end position="340"/>
    </location>
</feature>
<evidence type="ECO:0000256" key="1">
    <source>
        <dbReference type="SAM" id="MobiDB-lite"/>
    </source>
</evidence>
<feature type="compositionally biased region" description="Polar residues" evidence="1">
    <location>
        <begin position="205"/>
        <end position="218"/>
    </location>
</feature>
<feature type="region of interest" description="Disordered" evidence="1">
    <location>
        <begin position="273"/>
        <end position="340"/>
    </location>
</feature>
<accession>A0A8K0VZJ1</accession>
<feature type="compositionally biased region" description="Basic and acidic residues" evidence="1">
    <location>
        <begin position="156"/>
        <end position="170"/>
    </location>
</feature>
<feature type="compositionally biased region" description="Polar residues" evidence="1">
    <location>
        <begin position="734"/>
        <end position="744"/>
    </location>
</feature>
<dbReference type="OrthoDB" id="3557758at2759"/>
<feature type="region of interest" description="Disordered" evidence="1">
    <location>
        <begin position="96"/>
        <end position="170"/>
    </location>
</feature>
<name>A0A8K0VZJ1_9PLEO</name>
<dbReference type="AlphaFoldDB" id="A0A8K0VZJ1"/>
<feature type="compositionally biased region" description="Low complexity" evidence="1">
    <location>
        <begin position="519"/>
        <end position="529"/>
    </location>
</feature>
<protein>
    <submittedName>
        <fullName evidence="2">Uncharacterized protein</fullName>
    </submittedName>
</protein>